<dbReference type="PROSITE" id="PS00178">
    <property type="entry name" value="AA_TRNA_LIGASE_I"/>
    <property type="match status" value="1"/>
</dbReference>
<evidence type="ECO:0000256" key="4">
    <source>
        <dbReference type="ARBA" id="ARBA00022840"/>
    </source>
</evidence>
<dbReference type="InterPro" id="IPR050489">
    <property type="entry name" value="Tyr-tRNA_synthase"/>
</dbReference>
<keyword evidence="4 8" id="KW-0067">ATP-binding</keyword>
<evidence type="ECO:0000313" key="9">
    <source>
        <dbReference type="EMBL" id="HIP16760.1"/>
    </source>
</evidence>
<dbReference type="Gene3D" id="1.10.240.10">
    <property type="entry name" value="Tyrosyl-Transfer RNA Synthetase"/>
    <property type="match status" value="1"/>
</dbReference>
<reference evidence="9" key="1">
    <citation type="journal article" date="2020" name="ISME J.">
        <title>Gammaproteobacteria mediating utilization of methyl-, sulfur- and petroleum organic compounds in deep ocean hydrothermal plumes.</title>
        <authorList>
            <person name="Zhou Z."/>
            <person name="Liu Y."/>
            <person name="Pan J."/>
            <person name="Cron B.R."/>
            <person name="Toner B.M."/>
            <person name="Anantharaman K."/>
            <person name="Breier J.A."/>
            <person name="Dick G.J."/>
            <person name="Li M."/>
        </authorList>
    </citation>
    <scope>NUCLEOTIDE SEQUENCE</scope>
    <source>
        <strain evidence="9">SZUA-1385</strain>
    </source>
</reference>
<comment type="similarity">
    <text evidence="8">Belongs to the class-I aminoacyl-tRNA synthetase family. TyrS type 3 subfamily.</text>
</comment>
<evidence type="ECO:0000256" key="6">
    <source>
        <dbReference type="ARBA" id="ARBA00023146"/>
    </source>
</evidence>
<comment type="subunit">
    <text evidence="8">Homodimer.</text>
</comment>
<keyword evidence="6 8" id="KW-0030">Aminoacyl-tRNA synthetase</keyword>
<organism evidence="9 10">
    <name type="scientific">Methanothermococcus okinawensis</name>
    <dbReference type="NCBI Taxonomy" id="155863"/>
    <lineage>
        <taxon>Archaea</taxon>
        <taxon>Methanobacteriati</taxon>
        <taxon>Methanobacteriota</taxon>
        <taxon>Methanomada group</taxon>
        <taxon>Methanococci</taxon>
        <taxon>Methanococcales</taxon>
        <taxon>Methanococcaceae</taxon>
        <taxon>Methanothermococcus</taxon>
    </lineage>
</organism>
<keyword evidence="3 8" id="KW-0547">Nucleotide-binding</keyword>
<dbReference type="AlphaFoldDB" id="A0A832YR90"/>
<feature type="short sequence motif" description="'HIGH' region" evidence="8">
    <location>
        <begin position="58"/>
        <end position="66"/>
    </location>
</feature>
<dbReference type="NCBIfam" id="NF006330">
    <property type="entry name" value="PRK08560.1"/>
    <property type="match status" value="1"/>
</dbReference>
<dbReference type="EC" id="6.1.1.1" evidence="8"/>
<dbReference type="EMBL" id="DQSV01000009">
    <property type="protein sequence ID" value="HIP16760.1"/>
    <property type="molecule type" value="Genomic_DNA"/>
</dbReference>
<dbReference type="InterPro" id="IPR002305">
    <property type="entry name" value="aa-tRNA-synth_Ic"/>
</dbReference>
<dbReference type="Proteomes" id="UP000605144">
    <property type="component" value="Unassembled WGS sequence"/>
</dbReference>
<keyword evidence="1 8" id="KW-0963">Cytoplasm</keyword>
<dbReference type="InterPro" id="IPR002307">
    <property type="entry name" value="Tyr-tRNA-ligase"/>
</dbReference>
<evidence type="ECO:0000256" key="2">
    <source>
        <dbReference type="ARBA" id="ARBA00022598"/>
    </source>
</evidence>
<evidence type="ECO:0000313" key="10">
    <source>
        <dbReference type="Proteomes" id="UP000605144"/>
    </source>
</evidence>
<dbReference type="SUPFAM" id="SSF52374">
    <property type="entry name" value="Nucleotidylyl transferase"/>
    <property type="match status" value="1"/>
</dbReference>
<evidence type="ECO:0000256" key="5">
    <source>
        <dbReference type="ARBA" id="ARBA00022917"/>
    </source>
</evidence>
<dbReference type="CDD" id="cd00805">
    <property type="entry name" value="TyrRS_core"/>
    <property type="match status" value="1"/>
</dbReference>
<keyword evidence="5 8" id="KW-0648">Protein biosynthesis</keyword>
<comment type="function">
    <text evidence="8">Catalyzes the attachment of tyrosine to tRNA(Tyr) in a two-step reaction: tyrosine is first activated by ATP to form Tyr-AMP and then transferred to the acceptor end of tRNA(Tyr).</text>
</comment>
<evidence type="ECO:0000256" key="8">
    <source>
        <dbReference type="HAMAP-Rule" id="MF_02008"/>
    </source>
</evidence>
<evidence type="ECO:0000256" key="7">
    <source>
        <dbReference type="ARBA" id="ARBA00048248"/>
    </source>
</evidence>
<gene>
    <name evidence="8" type="primary">tyrS</name>
    <name evidence="9" type="ORF">EYG76_00430</name>
</gene>
<protein>
    <recommendedName>
        <fullName evidence="8">Tyrosine--tRNA ligase</fullName>
        <ecNumber evidence="8">6.1.1.1</ecNumber>
    </recommendedName>
    <alternativeName>
        <fullName evidence="8">Tyrosyl-tRNA synthetase</fullName>
        <shortName evidence="8">TyrRS</shortName>
    </alternativeName>
</protein>
<comment type="catalytic activity">
    <reaction evidence="7 8">
        <text>tRNA(Tyr) + L-tyrosine + ATP = L-tyrosyl-tRNA(Tyr) + AMP + diphosphate + H(+)</text>
        <dbReference type="Rhea" id="RHEA:10220"/>
        <dbReference type="Rhea" id="RHEA-COMP:9706"/>
        <dbReference type="Rhea" id="RHEA-COMP:9707"/>
        <dbReference type="ChEBI" id="CHEBI:15378"/>
        <dbReference type="ChEBI" id="CHEBI:30616"/>
        <dbReference type="ChEBI" id="CHEBI:33019"/>
        <dbReference type="ChEBI" id="CHEBI:58315"/>
        <dbReference type="ChEBI" id="CHEBI:78442"/>
        <dbReference type="ChEBI" id="CHEBI:78536"/>
        <dbReference type="ChEBI" id="CHEBI:456215"/>
        <dbReference type="EC" id="6.1.1.1"/>
    </reaction>
</comment>
<feature type="binding site" evidence="8">
    <location>
        <position position="232"/>
    </location>
    <ligand>
        <name>ATP</name>
        <dbReference type="ChEBI" id="CHEBI:30616"/>
    </ligand>
</feature>
<dbReference type="NCBIfam" id="TIGR00234">
    <property type="entry name" value="tyrS"/>
    <property type="match status" value="1"/>
</dbReference>
<feature type="short sequence motif" description="'KMSKS' region" evidence="8">
    <location>
        <begin position="229"/>
        <end position="233"/>
    </location>
</feature>
<feature type="binding site" evidence="8">
    <location>
        <position position="176"/>
    </location>
    <ligand>
        <name>L-tyrosine</name>
        <dbReference type="ChEBI" id="CHEBI:58315"/>
    </ligand>
</feature>
<feature type="binding site" evidence="8">
    <location>
        <position position="172"/>
    </location>
    <ligand>
        <name>L-tyrosine</name>
        <dbReference type="ChEBI" id="CHEBI:58315"/>
    </ligand>
</feature>
<feature type="binding site" evidence="8">
    <location>
        <position position="53"/>
    </location>
    <ligand>
        <name>L-tyrosine</name>
        <dbReference type="ChEBI" id="CHEBI:58315"/>
    </ligand>
</feature>
<name>A0A832YR90_9EURY</name>
<comment type="subcellular location">
    <subcellularLocation>
        <location evidence="8">Cytoplasm</location>
    </subcellularLocation>
</comment>
<accession>A0A832YR90</accession>
<dbReference type="PANTHER" id="PTHR46264:SF4">
    <property type="entry name" value="TYROSINE--TRNA LIGASE, CYTOPLASMIC"/>
    <property type="match status" value="1"/>
</dbReference>
<dbReference type="Pfam" id="PF00579">
    <property type="entry name" value="tRNA-synt_1b"/>
    <property type="match status" value="1"/>
</dbReference>
<dbReference type="HAMAP" id="MF_02008">
    <property type="entry name" value="Tyr_tRNA_synth_type3"/>
    <property type="match status" value="1"/>
</dbReference>
<dbReference type="GO" id="GO:0004831">
    <property type="term" value="F:tyrosine-tRNA ligase activity"/>
    <property type="evidence" value="ECO:0007669"/>
    <property type="project" value="UniProtKB-UniRule"/>
</dbReference>
<dbReference type="PANTHER" id="PTHR46264">
    <property type="entry name" value="TYROSINE-TRNA LIGASE"/>
    <property type="match status" value="1"/>
</dbReference>
<dbReference type="InterPro" id="IPR023684">
    <property type="entry name" value="Tyr-tRNA-ligase_3"/>
</dbReference>
<dbReference type="GO" id="GO:0006437">
    <property type="term" value="P:tyrosyl-tRNA aminoacylation"/>
    <property type="evidence" value="ECO:0007669"/>
    <property type="project" value="UniProtKB-UniRule"/>
</dbReference>
<dbReference type="Gene3D" id="3.40.50.620">
    <property type="entry name" value="HUPs"/>
    <property type="match status" value="1"/>
</dbReference>
<sequence>MKNTINIGNDKEHKNTDEKIKGIIKNTSEIISIEELKELLKKDEMGIGYKRAYIGFEPSGKIHLGHFLQIRKMIDLQNAGFDITILLADLHAYLNQKGSMKEIHQLAEHNKEIFKAMGLKAEYVYGSDFQLEKEYTLDLYRIALKTTLKRARRSMEVIAREEKNPKVAEVIYPLMQVNDIKHLKVDVAVGGMEQRKIHMLARELLPTIGWKPPICIHNPVLTGLDGEGKMSSSKGNFIAIDDDPDAIKSKIKKAYCPIGIVEGNPIFEIAKYYLEYPLIIKRPEKFGGDITLKNCEELEKLYLEKKIHPMDLKKTVSDGIISVLSPIREKIK</sequence>
<evidence type="ECO:0000256" key="3">
    <source>
        <dbReference type="ARBA" id="ARBA00022741"/>
    </source>
</evidence>
<comment type="caution">
    <text evidence="9">The sequence shown here is derived from an EMBL/GenBank/DDBJ whole genome shotgun (WGS) entry which is preliminary data.</text>
</comment>
<feature type="binding site" evidence="8">
    <location>
        <position position="194"/>
    </location>
    <ligand>
        <name>L-tyrosine</name>
        <dbReference type="ChEBI" id="CHEBI:58315"/>
    </ligand>
</feature>
<dbReference type="GO" id="GO:0005737">
    <property type="term" value="C:cytoplasm"/>
    <property type="evidence" value="ECO:0007669"/>
    <property type="project" value="UniProtKB-SubCell"/>
</dbReference>
<dbReference type="InterPro" id="IPR014729">
    <property type="entry name" value="Rossmann-like_a/b/a_fold"/>
</dbReference>
<keyword evidence="2 8" id="KW-0436">Ligase</keyword>
<dbReference type="PIRSF" id="PIRSF006588">
    <property type="entry name" value="TyrRS_arch_euk"/>
    <property type="match status" value="1"/>
</dbReference>
<dbReference type="InterPro" id="IPR023617">
    <property type="entry name" value="Tyr-tRNA-ligase_arc/euk-type"/>
</dbReference>
<dbReference type="GO" id="GO:0005524">
    <property type="term" value="F:ATP binding"/>
    <property type="evidence" value="ECO:0007669"/>
    <property type="project" value="UniProtKB-UniRule"/>
</dbReference>
<dbReference type="InterPro" id="IPR001412">
    <property type="entry name" value="aa-tRNA-synth_I_CS"/>
</dbReference>
<feature type="binding site" evidence="8">
    <location>
        <position position="179"/>
    </location>
    <ligand>
        <name>L-tyrosine</name>
        <dbReference type="ChEBI" id="CHEBI:58315"/>
    </ligand>
</feature>
<proteinExistence type="inferred from homology"/>
<evidence type="ECO:0000256" key="1">
    <source>
        <dbReference type="ARBA" id="ARBA00022490"/>
    </source>
</evidence>
<dbReference type="PRINTS" id="PR01040">
    <property type="entry name" value="TRNASYNTHTYR"/>
</dbReference>